<evidence type="ECO:0000256" key="7">
    <source>
        <dbReference type="ARBA" id="ARBA00047899"/>
    </source>
</evidence>
<keyword evidence="6 9" id="KW-0067">ATP-binding</keyword>
<dbReference type="SUPFAM" id="SSF56112">
    <property type="entry name" value="Protein kinase-like (PK-like)"/>
    <property type="match status" value="1"/>
</dbReference>
<reference evidence="13" key="1">
    <citation type="journal article" date="2017" name="Nat. Commun.">
        <title>The asparagus genome sheds light on the origin and evolution of a young Y chromosome.</title>
        <authorList>
            <person name="Harkess A."/>
            <person name="Zhou J."/>
            <person name="Xu C."/>
            <person name="Bowers J.E."/>
            <person name="Van der Hulst R."/>
            <person name="Ayyampalayam S."/>
            <person name="Mercati F."/>
            <person name="Riccardi P."/>
            <person name="McKain M.R."/>
            <person name="Kakrana A."/>
            <person name="Tang H."/>
            <person name="Ray J."/>
            <person name="Groenendijk J."/>
            <person name="Arikit S."/>
            <person name="Mathioni S.M."/>
            <person name="Nakano M."/>
            <person name="Shan H."/>
            <person name="Telgmann-Rauber A."/>
            <person name="Kanno A."/>
            <person name="Yue Z."/>
            <person name="Chen H."/>
            <person name="Li W."/>
            <person name="Chen Y."/>
            <person name="Xu X."/>
            <person name="Zhang Y."/>
            <person name="Luo S."/>
            <person name="Chen H."/>
            <person name="Gao J."/>
            <person name="Mao Z."/>
            <person name="Pires J.C."/>
            <person name="Luo M."/>
            <person name="Kudrna D."/>
            <person name="Wing R.A."/>
            <person name="Meyers B.C."/>
            <person name="Yi K."/>
            <person name="Kong H."/>
            <person name="Lavrijsen P."/>
            <person name="Sunseri F."/>
            <person name="Falavigna A."/>
            <person name="Ye Y."/>
            <person name="Leebens-Mack J.H."/>
            <person name="Chen G."/>
        </authorList>
    </citation>
    <scope>NUCLEOTIDE SEQUENCE [LARGE SCALE GENOMIC DNA]</scope>
    <source>
        <strain evidence="13">cv. DH0086</strain>
    </source>
</reference>
<dbReference type="Gene3D" id="1.10.510.10">
    <property type="entry name" value="Transferase(Phosphotransferase) domain 1"/>
    <property type="match status" value="1"/>
</dbReference>
<evidence type="ECO:0000256" key="8">
    <source>
        <dbReference type="ARBA" id="ARBA00048679"/>
    </source>
</evidence>
<dbReference type="GO" id="GO:0005737">
    <property type="term" value="C:cytoplasm"/>
    <property type="evidence" value="ECO:0007669"/>
    <property type="project" value="TreeGrafter"/>
</dbReference>
<evidence type="ECO:0000256" key="2">
    <source>
        <dbReference type="ARBA" id="ARBA00022527"/>
    </source>
</evidence>
<keyword evidence="2" id="KW-0723">Serine/threonine-protein kinase</keyword>
<comment type="catalytic activity">
    <reaction evidence="8">
        <text>L-seryl-[protein] + ATP = O-phospho-L-seryl-[protein] + ADP + H(+)</text>
        <dbReference type="Rhea" id="RHEA:17989"/>
        <dbReference type="Rhea" id="RHEA-COMP:9863"/>
        <dbReference type="Rhea" id="RHEA-COMP:11604"/>
        <dbReference type="ChEBI" id="CHEBI:15378"/>
        <dbReference type="ChEBI" id="CHEBI:29999"/>
        <dbReference type="ChEBI" id="CHEBI:30616"/>
        <dbReference type="ChEBI" id="CHEBI:83421"/>
        <dbReference type="ChEBI" id="CHEBI:456216"/>
        <dbReference type="EC" id="2.7.11.1"/>
    </reaction>
</comment>
<gene>
    <name evidence="12" type="ORF">A4U43_C06F9840</name>
</gene>
<keyword evidence="5" id="KW-0418">Kinase</keyword>
<dbReference type="Gramene" id="ONK66581">
    <property type="protein sequence ID" value="ONK66581"/>
    <property type="gene ID" value="A4U43_C06F9840"/>
</dbReference>
<dbReference type="PROSITE" id="PS50011">
    <property type="entry name" value="PROTEIN_KINASE_DOM"/>
    <property type="match status" value="1"/>
</dbReference>
<dbReference type="PANTHER" id="PTHR24346:SF39">
    <property type="entry name" value="SERINE_THREONINE-PROTEIN KINASE GRIK1-RELATED"/>
    <property type="match status" value="1"/>
</dbReference>
<evidence type="ECO:0000256" key="5">
    <source>
        <dbReference type="ARBA" id="ARBA00022777"/>
    </source>
</evidence>
<feature type="signal peptide" evidence="10">
    <location>
        <begin position="1"/>
        <end position="16"/>
    </location>
</feature>
<sequence>MMGLLFLNVCIAWTIGSGSYGKVVLYQSVKDGKHYAVKVFHKSHLLKLRVAPSETAMTDVLREVSIMKMLDHPNIVKLIEVIDDPLIDNFYMVLEYVAGKRMCDFGSCPRDGIGESESRRYLRDVVSGLMYLHAHLVQALLTGLKRVLNFLKRLLVF</sequence>
<evidence type="ECO:0000256" key="4">
    <source>
        <dbReference type="ARBA" id="ARBA00022741"/>
    </source>
</evidence>
<dbReference type="GO" id="GO:0004674">
    <property type="term" value="F:protein serine/threonine kinase activity"/>
    <property type="evidence" value="ECO:0007669"/>
    <property type="project" value="UniProtKB-KW"/>
</dbReference>
<name>A0A5P1EPV1_ASPOF</name>
<comment type="catalytic activity">
    <reaction evidence="7">
        <text>L-threonyl-[protein] + ATP = O-phospho-L-threonyl-[protein] + ADP + H(+)</text>
        <dbReference type="Rhea" id="RHEA:46608"/>
        <dbReference type="Rhea" id="RHEA-COMP:11060"/>
        <dbReference type="Rhea" id="RHEA-COMP:11605"/>
        <dbReference type="ChEBI" id="CHEBI:15378"/>
        <dbReference type="ChEBI" id="CHEBI:30013"/>
        <dbReference type="ChEBI" id="CHEBI:30616"/>
        <dbReference type="ChEBI" id="CHEBI:61977"/>
        <dbReference type="ChEBI" id="CHEBI:456216"/>
        <dbReference type="EC" id="2.7.11.1"/>
    </reaction>
</comment>
<feature type="chain" id="PRO_5024408041" description="non-specific serine/threonine protein kinase" evidence="10">
    <location>
        <begin position="17"/>
        <end position="157"/>
    </location>
</feature>
<dbReference type="EC" id="2.7.11.1" evidence="1"/>
<feature type="binding site" evidence="9">
    <location>
        <position position="38"/>
    </location>
    <ligand>
        <name>ATP</name>
        <dbReference type="ChEBI" id="CHEBI:30616"/>
    </ligand>
</feature>
<evidence type="ECO:0000313" key="12">
    <source>
        <dbReference type="EMBL" id="ONK66581.1"/>
    </source>
</evidence>
<evidence type="ECO:0000256" key="6">
    <source>
        <dbReference type="ARBA" id="ARBA00022840"/>
    </source>
</evidence>
<organism evidence="12 13">
    <name type="scientific">Asparagus officinalis</name>
    <name type="common">Garden asparagus</name>
    <dbReference type="NCBI Taxonomy" id="4686"/>
    <lineage>
        <taxon>Eukaryota</taxon>
        <taxon>Viridiplantae</taxon>
        <taxon>Streptophyta</taxon>
        <taxon>Embryophyta</taxon>
        <taxon>Tracheophyta</taxon>
        <taxon>Spermatophyta</taxon>
        <taxon>Magnoliopsida</taxon>
        <taxon>Liliopsida</taxon>
        <taxon>Asparagales</taxon>
        <taxon>Asparagaceae</taxon>
        <taxon>Asparagoideae</taxon>
        <taxon>Asparagus</taxon>
    </lineage>
</organism>
<keyword evidence="13" id="KW-1185">Reference proteome</keyword>
<dbReference type="FunFam" id="3.30.200.20:FF:000206">
    <property type="entry name" value="Serine/threonine-protein kinase Ssp1"/>
    <property type="match status" value="1"/>
</dbReference>
<evidence type="ECO:0000256" key="1">
    <source>
        <dbReference type="ARBA" id="ARBA00012513"/>
    </source>
</evidence>
<dbReference type="InterPro" id="IPR017441">
    <property type="entry name" value="Protein_kinase_ATP_BS"/>
</dbReference>
<dbReference type="InterPro" id="IPR000719">
    <property type="entry name" value="Prot_kinase_dom"/>
</dbReference>
<evidence type="ECO:0000259" key="11">
    <source>
        <dbReference type="PROSITE" id="PS50011"/>
    </source>
</evidence>
<feature type="domain" description="Protein kinase" evidence="11">
    <location>
        <begin position="9"/>
        <end position="157"/>
    </location>
</feature>
<evidence type="ECO:0000313" key="13">
    <source>
        <dbReference type="Proteomes" id="UP000243459"/>
    </source>
</evidence>
<keyword evidence="3" id="KW-0808">Transferase</keyword>
<dbReference type="PROSITE" id="PS00107">
    <property type="entry name" value="PROTEIN_KINASE_ATP"/>
    <property type="match status" value="1"/>
</dbReference>
<dbReference type="AlphaFoldDB" id="A0A5P1EPV1"/>
<evidence type="ECO:0000256" key="9">
    <source>
        <dbReference type="PROSITE-ProRule" id="PRU10141"/>
    </source>
</evidence>
<accession>A0A5P1EPV1</accession>
<dbReference type="Pfam" id="PF00069">
    <property type="entry name" value="Pkinase"/>
    <property type="match status" value="1"/>
</dbReference>
<dbReference type="EMBL" id="CM007386">
    <property type="protein sequence ID" value="ONK66581.1"/>
    <property type="molecule type" value="Genomic_DNA"/>
</dbReference>
<evidence type="ECO:0000256" key="3">
    <source>
        <dbReference type="ARBA" id="ARBA00022679"/>
    </source>
</evidence>
<dbReference type="SMART" id="SM00220">
    <property type="entry name" value="S_TKc"/>
    <property type="match status" value="1"/>
</dbReference>
<protein>
    <recommendedName>
        <fullName evidence="1">non-specific serine/threonine protein kinase</fullName>
        <ecNumber evidence="1">2.7.11.1</ecNumber>
    </recommendedName>
</protein>
<dbReference type="PANTHER" id="PTHR24346">
    <property type="entry name" value="MAP/MICROTUBULE AFFINITY-REGULATING KINASE"/>
    <property type="match status" value="1"/>
</dbReference>
<dbReference type="GO" id="GO:0035556">
    <property type="term" value="P:intracellular signal transduction"/>
    <property type="evidence" value="ECO:0007669"/>
    <property type="project" value="TreeGrafter"/>
</dbReference>
<dbReference type="GO" id="GO:0005524">
    <property type="term" value="F:ATP binding"/>
    <property type="evidence" value="ECO:0007669"/>
    <property type="project" value="UniProtKB-UniRule"/>
</dbReference>
<dbReference type="Proteomes" id="UP000243459">
    <property type="component" value="Chromosome 6"/>
</dbReference>
<keyword evidence="4 9" id="KW-0547">Nucleotide-binding</keyword>
<evidence type="ECO:0000256" key="10">
    <source>
        <dbReference type="SAM" id="SignalP"/>
    </source>
</evidence>
<dbReference type="InterPro" id="IPR011009">
    <property type="entry name" value="Kinase-like_dom_sf"/>
</dbReference>
<keyword evidence="10" id="KW-0732">Signal</keyword>
<proteinExistence type="predicted"/>